<reference evidence="2 3" key="1">
    <citation type="submission" date="2019-04" db="EMBL/GenBank/DDBJ databases">
        <title>Draft genome of the big-headed turtle Platysternon megacephalum.</title>
        <authorList>
            <person name="Gong S."/>
        </authorList>
    </citation>
    <scope>NUCLEOTIDE SEQUENCE [LARGE SCALE GENOMIC DNA]</scope>
    <source>
        <strain evidence="2">DO16091913</strain>
        <tissue evidence="2">Muscle</tissue>
    </source>
</reference>
<gene>
    <name evidence="2" type="ORF">DR999_PMT21976</name>
</gene>
<sequence>MYAHNTHTTYAQHNPPQNSEQHPHNTTPSTGHKIPPIQSTQHVGVGGGDTHSTQMFPPATQPSFPNPYVHSTTHNPNSTHITHTNKNTPRGYTLTHPAHKYKARTHNLYTNTME</sequence>
<keyword evidence="3" id="KW-1185">Reference proteome</keyword>
<accession>A0A4D9DIK1</accession>
<dbReference type="AlphaFoldDB" id="A0A4D9DIK1"/>
<name>A0A4D9DIK1_9SAUR</name>
<evidence type="ECO:0000256" key="1">
    <source>
        <dbReference type="SAM" id="MobiDB-lite"/>
    </source>
</evidence>
<organism evidence="2 3">
    <name type="scientific">Platysternon megacephalum</name>
    <name type="common">big-headed turtle</name>
    <dbReference type="NCBI Taxonomy" id="55544"/>
    <lineage>
        <taxon>Eukaryota</taxon>
        <taxon>Metazoa</taxon>
        <taxon>Chordata</taxon>
        <taxon>Craniata</taxon>
        <taxon>Vertebrata</taxon>
        <taxon>Euteleostomi</taxon>
        <taxon>Archelosauria</taxon>
        <taxon>Testudinata</taxon>
        <taxon>Testudines</taxon>
        <taxon>Cryptodira</taxon>
        <taxon>Durocryptodira</taxon>
        <taxon>Testudinoidea</taxon>
        <taxon>Platysternidae</taxon>
        <taxon>Platysternon</taxon>
    </lineage>
</organism>
<feature type="compositionally biased region" description="Polar residues" evidence="1">
    <location>
        <begin position="1"/>
        <end position="30"/>
    </location>
</feature>
<feature type="compositionally biased region" description="Polar residues" evidence="1">
    <location>
        <begin position="69"/>
        <end position="90"/>
    </location>
</feature>
<comment type="caution">
    <text evidence="2">The sequence shown here is derived from an EMBL/GenBank/DDBJ whole genome shotgun (WGS) entry which is preliminary data.</text>
</comment>
<proteinExistence type="predicted"/>
<reference evidence="2 3" key="2">
    <citation type="submission" date="2019-04" db="EMBL/GenBank/DDBJ databases">
        <title>The genome sequence of big-headed turtle.</title>
        <authorList>
            <person name="Gong S."/>
        </authorList>
    </citation>
    <scope>NUCLEOTIDE SEQUENCE [LARGE SCALE GENOMIC DNA]</scope>
    <source>
        <strain evidence="2">DO16091913</strain>
        <tissue evidence="2">Muscle</tissue>
    </source>
</reference>
<dbReference type="EMBL" id="QXTE01000728">
    <property type="protein sequence ID" value="TFJ96251.1"/>
    <property type="molecule type" value="Genomic_DNA"/>
</dbReference>
<protein>
    <submittedName>
        <fullName evidence="2">Alcohol dehydrogenase 1-like</fullName>
    </submittedName>
</protein>
<evidence type="ECO:0000313" key="2">
    <source>
        <dbReference type="EMBL" id="TFJ96251.1"/>
    </source>
</evidence>
<feature type="region of interest" description="Disordered" evidence="1">
    <location>
        <begin position="1"/>
        <end position="100"/>
    </location>
</feature>
<evidence type="ECO:0000313" key="3">
    <source>
        <dbReference type="Proteomes" id="UP000297703"/>
    </source>
</evidence>
<dbReference type="Proteomes" id="UP000297703">
    <property type="component" value="Unassembled WGS sequence"/>
</dbReference>